<reference evidence="11 12" key="1">
    <citation type="submission" date="2016-12" db="EMBL/GenBank/DDBJ databases">
        <authorList>
            <person name="Song W.-J."/>
            <person name="Kurnit D.M."/>
        </authorList>
    </citation>
    <scope>NUCLEOTIDE SEQUENCE [LARGE SCALE GENOMIC DNA]</scope>
    <source>
        <strain evidence="11 12">175</strain>
    </source>
</reference>
<keyword evidence="4 10" id="KW-1003">Cell membrane</keyword>
<protein>
    <recommendedName>
        <fullName evidence="3 9">Flagellar biosynthetic protein FliR</fullName>
    </recommendedName>
</protein>
<feature type="transmembrane region" description="Helical" evidence="10">
    <location>
        <begin position="179"/>
        <end position="201"/>
    </location>
</feature>
<evidence type="ECO:0000256" key="8">
    <source>
        <dbReference type="ARBA" id="ARBA00023143"/>
    </source>
</evidence>
<dbReference type="Pfam" id="PF01311">
    <property type="entry name" value="Bac_export_1"/>
    <property type="match status" value="1"/>
</dbReference>
<dbReference type="OrthoDB" id="9797790at2"/>
<comment type="similarity">
    <text evidence="2 10">Belongs to the FliR/MopE/SpaR family.</text>
</comment>
<keyword evidence="8 10" id="KW-0975">Bacterial flagellum</keyword>
<evidence type="ECO:0000256" key="10">
    <source>
        <dbReference type="RuleBase" id="RU362071"/>
    </source>
</evidence>
<proteinExistence type="inferred from homology"/>
<evidence type="ECO:0000256" key="7">
    <source>
        <dbReference type="ARBA" id="ARBA00023136"/>
    </source>
</evidence>
<accession>A0A1Y6CSW1</accession>
<dbReference type="GO" id="GO:0005886">
    <property type="term" value="C:plasma membrane"/>
    <property type="evidence" value="ECO:0007669"/>
    <property type="project" value="UniProtKB-SubCell"/>
</dbReference>
<sequence>MRFDEAQILAAIAGFAWVLLRSAAMFVSMPLFIGHTVPMPVRVMLATGVAFAVLPNLPPMPEVELFSLPGLFVSVQQCLIGAAMGFVLHMVFAAIVFGGQSVAYSMGLGFASLVDPLTGVQVPAIAQVYQLLGTLLFLSMDGHLVMIRLLADSFQAVPVGFEGLGRDALWELSLWTGKLMAAGLLLSLPMVAALLLINLGFGVASRAAPQLNIFSVGFPVSLLLGLVLMRLTLPDVLALFAGFLDEGYRLIGHLLG</sequence>
<dbReference type="Proteomes" id="UP000192923">
    <property type="component" value="Unassembled WGS sequence"/>
</dbReference>
<evidence type="ECO:0000256" key="3">
    <source>
        <dbReference type="ARBA" id="ARBA00021717"/>
    </source>
</evidence>
<keyword evidence="11" id="KW-0966">Cell projection</keyword>
<comment type="caution">
    <text evidence="10">Lacks conserved residue(s) required for the propagation of feature annotation.</text>
</comment>
<evidence type="ECO:0000256" key="9">
    <source>
        <dbReference type="NCBIfam" id="TIGR01400"/>
    </source>
</evidence>
<dbReference type="STRING" id="1760988.SAMN02949497_1007"/>
<keyword evidence="5 10" id="KW-0812">Transmembrane</keyword>
<dbReference type="AlphaFoldDB" id="A0A1Y6CSW1"/>
<dbReference type="GO" id="GO:0044780">
    <property type="term" value="P:bacterial-type flagellum assembly"/>
    <property type="evidence" value="ECO:0007669"/>
    <property type="project" value="UniProtKB-UniRule"/>
</dbReference>
<dbReference type="InterPro" id="IPR006303">
    <property type="entry name" value="FliR"/>
</dbReference>
<evidence type="ECO:0000256" key="2">
    <source>
        <dbReference type="ARBA" id="ARBA00009772"/>
    </source>
</evidence>
<evidence type="ECO:0000256" key="1">
    <source>
        <dbReference type="ARBA" id="ARBA00002578"/>
    </source>
</evidence>
<dbReference type="PANTHER" id="PTHR30065">
    <property type="entry name" value="FLAGELLAR BIOSYNTHETIC PROTEIN FLIR"/>
    <property type="match status" value="1"/>
</dbReference>
<gene>
    <name evidence="11" type="ORF">SAMN02949497_1007</name>
</gene>
<keyword evidence="7 10" id="KW-0472">Membrane</keyword>
<dbReference type="NCBIfam" id="TIGR01400">
    <property type="entry name" value="fliR"/>
    <property type="match status" value="1"/>
</dbReference>
<dbReference type="GO" id="GO:0009425">
    <property type="term" value="C:bacterial-type flagellum basal body"/>
    <property type="evidence" value="ECO:0007669"/>
    <property type="project" value="UniProtKB-SubCell"/>
</dbReference>
<evidence type="ECO:0000256" key="5">
    <source>
        <dbReference type="ARBA" id="ARBA00022692"/>
    </source>
</evidence>
<dbReference type="PANTHER" id="PTHR30065:SF8">
    <property type="entry name" value="FLAGELLAR BIOSYNTHETIC PROTEIN FLIR"/>
    <property type="match status" value="1"/>
</dbReference>
<evidence type="ECO:0000256" key="4">
    <source>
        <dbReference type="ARBA" id="ARBA00022475"/>
    </source>
</evidence>
<dbReference type="InterPro" id="IPR002010">
    <property type="entry name" value="T3SS_IM_R"/>
</dbReference>
<comment type="function">
    <text evidence="1 10">Role in flagellar biosynthesis.</text>
</comment>
<dbReference type="PRINTS" id="PR00953">
    <property type="entry name" value="TYPE3IMRPROT"/>
</dbReference>
<name>A0A1Y6CSW1_9GAMM</name>
<feature type="transmembrane region" description="Helical" evidence="10">
    <location>
        <begin position="39"/>
        <end position="57"/>
    </location>
</feature>
<comment type="subcellular location">
    <subcellularLocation>
        <location evidence="10">Cell membrane</location>
        <topology evidence="10">Multi-pass membrane protein</topology>
    </subcellularLocation>
    <subcellularLocation>
        <location evidence="10">Bacterial flagellum basal body</location>
    </subcellularLocation>
</comment>
<evidence type="ECO:0000313" key="12">
    <source>
        <dbReference type="Proteomes" id="UP000192923"/>
    </source>
</evidence>
<keyword evidence="12" id="KW-1185">Reference proteome</keyword>
<dbReference type="EMBL" id="FXAM01000001">
    <property type="protein sequence ID" value="SMF93719.1"/>
    <property type="molecule type" value="Genomic_DNA"/>
</dbReference>
<evidence type="ECO:0000313" key="11">
    <source>
        <dbReference type="EMBL" id="SMF93719.1"/>
    </source>
</evidence>
<dbReference type="GO" id="GO:0006605">
    <property type="term" value="P:protein targeting"/>
    <property type="evidence" value="ECO:0007669"/>
    <property type="project" value="UniProtKB-UniRule"/>
</dbReference>
<evidence type="ECO:0000256" key="6">
    <source>
        <dbReference type="ARBA" id="ARBA00022989"/>
    </source>
</evidence>
<feature type="transmembrane region" description="Helical" evidence="10">
    <location>
        <begin position="120"/>
        <end position="138"/>
    </location>
</feature>
<feature type="transmembrane region" description="Helical" evidence="10">
    <location>
        <begin position="213"/>
        <end position="233"/>
    </location>
</feature>
<dbReference type="RefSeq" id="WP_085210511.1">
    <property type="nucleotide sequence ID" value="NZ_FXAM01000001.1"/>
</dbReference>
<keyword evidence="6 10" id="KW-1133">Transmembrane helix</keyword>
<keyword evidence="11" id="KW-0282">Flagellum</keyword>
<organism evidence="11 12">
    <name type="scientific">Methylomagnum ishizawai</name>
    <dbReference type="NCBI Taxonomy" id="1760988"/>
    <lineage>
        <taxon>Bacteria</taxon>
        <taxon>Pseudomonadati</taxon>
        <taxon>Pseudomonadota</taxon>
        <taxon>Gammaproteobacteria</taxon>
        <taxon>Methylococcales</taxon>
        <taxon>Methylococcaceae</taxon>
        <taxon>Methylomagnum</taxon>
    </lineage>
</organism>
<keyword evidence="11" id="KW-0969">Cilium</keyword>